<accession>A0ABP1A906</accession>
<dbReference type="EMBL" id="OZ023711">
    <property type="protein sequence ID" value="CAK9859023.1"/>
    <property type="molecule type" value="Genomic_DNA"/>
</dbReference>
<proteinExistence type="predicted"/>
<dbReference type="Proteomes" id="UP001497522">
    <property type="component" value="Chromosome 10"/>
</dbReference>
<keyword evidence="2" id="KW-1185">Reference proteome</keyword>
<organism evidence="1 2">
    <name type="scientific">Sphagnum jensenii</name>
    <dbReference type="NCBI Taxonomy" id="128206"/>
    <lineage>
        <taxon>Eukaryota</taxon>
        <taxon>Viridiplantae</taxon>
        <taxon>Streptophyta</taxon>
        <taxon>Embryophyta</taxon>
        <taxon>Bryophyta</taxon>
        <taxon>Sphagnophytina</taxon>
        <taxon>Sphagnopsida</taxon>
        <taxon>Sphagnales</taxon>
        <taxon>Sphagnaceae</taxon>
        <taxon>Sphagnum</taxon>
    </lineage>
</organism>
<name>A0ABP1A906_9BRYO</name>
<protein>
    <submittedName>
        <fullName evidence="1">Uncharacterized protein</fullName>
    </submittedName>
</protein>
<reference evidence="1" key="1">
    <citation type="submission" date="2024-03" db="EMBL/GenBank/DDBJ databases">
        <authorList>
            <consortium name="ELIXIR-Norway"/>
            <consortium name="Elixir Norway"/>
        </authorList>
    </citation>
    <scope>NUCLEOTIDE SEQUENCE</scope>
</reference>
<evidence type="ECO:0000313" key="2">
    <source>
        <dbReference type="Proteomes" id="UP001497522"/>
    </source>
</evidence>
<gene>
    <name evidence="1" type="ORF">CSSPJE1EN2_LOCUS2018</name>
</gene>
<sequence>MAMQDRMPVQRELFCDLLKSGIGTKEEQMHDKSQNLEKIPVELQTNQCIYSRGFRGTKILQGQPSSQDQLARMDLQQILSIHKAVILSCQKLAGPPPLCSMFTIFDVQ</sequence>
<evidence type="ECO:0000313" key="1">
    <source>
        <dbReference type="EMBL" id="CAK9859023.1"/>
    </source>
</evidence>